<dbReference type="NCBIfam" id="NF009853">
    <property type="entry name" value="PRK13320.1-5"/>
    <property type="match status" value="1"/>
</dbReference>
<proteinExistence type="inferred from homology"/>
<dbReference type="UniPathway" id="UPA00241">
    <property type="reaction ID" value="UER00352"/>
</dbReference>
<name>A0A2S1LBU3_9FLAO</name>
<keyword evidence="9 16" id="KW-0547">Nucleotide-binding</keyword>
<keyword evidence="8 16" id="KW-0808">Transferase</keyword>
<feature type="binding site" evidence="16">
    <location>
        <position position="120"/>
    </location>
    <ligand>
        <name>ATP</name>
        <dbReference type="ChEBI" id="CHEBI:30616"/>
    </ligand>
</feature>
<evidence type="ECO:0000256" key="12">
    <source>
        <dbReference type="ARBA" id="ARBA00022958"/>
    </source>
</evidence>
<keyword evidence="11 16" id="KW-0067">ATP-binding</keyword>
<dbReference type="PANTHER" id="PTHR34265:SF1">
    <property type="entry name" value="TYPE III PANTOTHENATE KINASE"/>
    <property type="match status" value="1"/>
</dbReference>
<protein>
    <recommendedName>
        <fullName evidence="15 16">Type III pantothenate kinase</fullName>
        <ecNumber evidence="6 16">2.7.1.33</ecNumber>
    </recommendedName>
    <alternativeName>
        <fullName evidence="16">PanK-III</fullName>
    </alternativeName>
    <alternativeName>
        <fullName evidence="16">Pantothenic acid kinase</fullName>
    </alternativeName>
</protein>
<dbReference type="GO" id="GO:0005524">
    <property type="term" value="F:ATP binding"/>
    <property type="evidence" value="ECO:0007669"/>
    <property type="project" value="UniProtKB-UniRule"/>
</dbReference>
<dbReference type="GO" id="GO:0004594">
    <property type="term" value="F:pantothenate kinase activity"/>
    <property type="evidence" value="ECO:0007669"/>
    <property type="project" value="UniProtKB-UniRule"/>
</dbReference>
<dbReference type="CDD" id="cd24015">
    <property type="entry name" value="ASKHA_NBD_PanK-III"/>
    <property type="match status" value="1"/>
</dbReference>
<evidence type="ECO:0000256" key="6">
    <source>
        <dbReference type="ARBA" id="ARBA00012102"/>
    </source>
</evidence>
<comment type="subunit">
    <text evidence="5 16">Homodimer.</text>
</comment>
<dbReference type="KEGG" id="ffa:FFWV33_06425"/>
<evidence type="ECO:0000256" key="2">
    <source>
        <dbReference type="ARBA" id="ARBA00001958"/>
    </source>
</evidence>
<comment type="similarity">
    <text evidence="14 16">Belongs to the type III pantothenate kinase family.</text>
</comment>
<evidence type="ECO:0000256" key="1">
    <source>
        <dbReference type="ARBA" id="ARBA00001206"/>
    </source>
</evidence>
<accession>A0A2S1LBU3</accession>
<feature type="binding site" evidence="16">
    <location>
        <position position="87"/>
    </location>
    <ligand>
        <name>substrate</name>
    </ligand>
</feature>
<comment type="subcellular location">
    <subcellularLocation>
        <location evidence="3 16">Cytoplasm</location>
    </subcellularLocation>
</comment>
<dbReference type="GO" id="GO:0005737">
    <property type="term" value="C:cytoplasm"/>
    <property type="evidence" value="ECO:0007669"/>
    <property type="project" value="UniProtKB-SubCell"/>
</dbReference>
<dbReference type="EMBL" id="CP020918">
    <property type="protein sequence ID" value="AWG21194.1"/>
    <property type="molecule type" value="Genomic_DNA"/>
</dbReference>
<evidence type="ECO:0000256" key="8">
    <source>
        <dbReference type="ARBA" id="ARBA00022679"/>
    </source>
</evidence>
<comment type="cofactor">
    <cofactor evidence="2">
        <name>K(+)</name>
        <dbReference type="ChEBI" id="CHEBI:29103"/>
    </cofactor>
</comment>
<keyword evidence="16" id="KW-0479">Metal-binding</keyword>
<organism evidence="17 18">
    <name type="scientific">Flavobacterium faecale</name>
    <dbReference type="NCBI Taxonomy" id="1355330"/>
    <lineage>
        <taxon>Bacteria</taxon>
        <taxon>Pseudomonadati</taxon>
        <taxon>Bacteroidota</taxon>
        <taxon>Flavobacteriia</taxon>
        <taxon>Flavobacteriales</taxon>
        <taxon>Flavobacteriaceae</taxon>
        <taxon>Flavobacterium</taxon>
    </lineage>
</organism>
<keyword evidence="12 16" id="KW-0630">Potassium</keyword>
<dbReference type="GO" id="GO:0046872">
    <property type="term" value="F:metal ion binding"/>
    <property type="evidence" value="ECO:0007669"/>
    <property type="project" value="UniProtKB-KW"/>
</dbReference>
<evidence type="ECO:0000256" key="14">
    <source>
        <dbReference type="ARBA" id="ARBA00038036"/>
    </source>
</evidence>
<dbReference type="Gene3D" id="3.30.420.40">
    <property type="match status" value="2"/>
</dbReference>
<feature type="binding site" evidence="16">
    <location>
        <position position="117"/>
    </location>
    <ligand>
        <name>K(+)</name>
        <dbReference type="ChEBI" id="CHEBI:29103"/>
    </ligand>
</feature>
<keyword evidence="13 16" id="KW-0173">Coenzyme A biosynthesis</keyword>
<evidence type="ECO:0000256" key="7">
    <source>
        <dbReference type="ARBA" id="ARBA00022490"/>
    </source>
</evidence>
<dbReference type="Pfam" id="PF03309">
    <property type="entry name" value="Pan_kinase"/>
    <property type="match status" value="1"/>
</dbReference>
<dbReference type="NCBIfam" id="TIGR00671">
    <property type="entry name" value="baf"/>
    <property type="match status" value="1"/>
</dbReference>
<evidence type="ECO:0000256" key="3">
    <source>
        <dbReference type="ARBA" id="ARBA00004496"/>
    </source>
</evidence>
<feature type="binding site" evidence="16">
    <location>
        <begin position="6"/>
        <end position="13"/>
    </location>
    <ligand>
        <name>ATP</name>
        <dbReference type="ChEBI" id="CHEBI:30616"/>
    </ligand>
</feature>
<evidence type="ECO:0000256" key="15">
    <source>
        <dbReference type="ARBA" id="ARBA00040883"/>
    </source>
</evidence>
<evidence type="ECO:0000256" key="9">
    <source>
        <dbReference type="ARBA" id="ARBA00022741"/>
    </source>
</evidence>
<evidence type="ECO:0000313" key="18">
    <source>
        <dbReference type="Proteomes" id="UP000244527"/>
    </source>
</evidence>
<keyword evidence="7 16" id="KW-0963">Cytoplasm</keyword>
<dbReference type="InterPro" id="IPR043129">
    <property type="entry name" value="ATPase_NBD"/>
</dbReference>
<evidence type="ECO:0000256" key="4">
    <source>
        <dbReference type="ARBA" id="ARBA00005225"/>
    </source>
</evidence>
<feature type="binding site" evidence="16">
    <location>
        <position position="172"/>
    </location>
    <ligand>
        <name>substrate</name>
    </ligand>
</feature>
<evidence type="ECO:0000256" key="16">
    <source>
        <dbReference type="HAMAP-Rule" id="MF_01274"/>
    </source>
</evidence>
<feature type="active site" description="Proton acceptor" evidence="16">
    <location>
        <position position="96"/>
    </location>
</feature>
<dbReference type="PANTHER" id="PTHR34265">
    <property type="entry name" value="TYPE III PANTOTHENATE KINASE"/>
    <property type="match status" value="1"/>
</dbReference>
<feature type="binding site" evidence="16">
    <location>
        <begin position="94"/>
        <end position="97"/>
    </location>
    <ligand>
        <name>substrate</name>
    </ligand>
</feature>
<evidence type="ECO:0000313" key="17">
    <source>
        <dbReference type="EMBL" id="AWG21194.1"/>
    </source>
</evidence>
<dbReference type="RefSeq" id="WP_108740144.1">
    <property type="nucleotide sequence ID" value="NZ_CP020918.1"/>
</dbReference>
<dbReference type="Proteomes" id="UP000244527">
    <property type="component" value="Chromosome"/>
</dbReference>
<dbReference type="InterPro" id="IPR004619">
    <property type="entry name" value="Type_III_PanK"/>
</dbReference>
<keyword evidence="18" id="KW-1185">Reference proteome</keyword>
<gene>
    <name evidence="16" type="primary">coaX</name>
    <name evidence="17" type="ORF">FFWV33_06425</name>
</gene>
<evidence type="ECO:0000256" key="11">
    <source>
        <dbReference type="ARBA" id="ARBA00022840"/>
    </source>
</evidence>
<dbReference type="GO" id="GO:0015937">
    <property type="term" value="P:coenzyme A biosynthetic process"/>
    <property type="evidence" value="ECO:0007669"/>
    <property type="project" value="UniProtKB-UniRule"/>
</dbReference>
<comment type="catalytic activity">
    <reaction evidence="1 16">
        <text>(R)-pantothenate + ATP = (R)-4'-phosphopantothenate + ADP + H(+)</text>
        <dbReference type="Rhea" id="RHEA:16373"/>
        <dbReference type="ChEBI" id="CHEBI:10986"/>
        <dbReference type="ChEBI" id="CHEBI:15378"/>
        <dbReference type="ChEBI" id="CHEBI:29032"/>
        <dbReference type="ChEBI" id="CHEBI:30616"/>
        <dbReference type="ChEBI" id="CHEBI:456216"/>
        <dbReference type="EC" id="2.7.1.33"/>
    </reaction>
</comment>
<comment type="cofactor">
    <cofactor evidence="16">
        <name>NH4(+)</name>
        <dbReference type="ChEBI" id="CHEBI:28938"/>
    </cofactor>
    <cofactor evidence="16">
        <name>K(+)</name>
        <dbReference type="ChEBI" id="CHEBI:29103"/>
    </cofactor>
    <text evidence="16">A monovalent cation. Ammonium or potassium.</text>
</comment>
<dbReference type="SUPFAM" id="SSF53067">
    <property type="entry name" value="Actin-like ATPase domain"/>
    <property type="match status" value="2"/>
</dbReference>
<comment type="function">
    <text evidence="16">Catalyzes the phosphorylation of pantothenate (Pan), the first step in CoA biosynthesis.</text>
</comment>
<dbReference type="EC" id="2.7.1.33" evidence="6 16"/>
<dbReference type="OrthoDB" id="9804707at2"/>
<sequence>MILTIDVGNTRIKGAVFEVDSIVEQFAVDTNVLTDKIKLILEKYEKCYAIVIASVGKLDKKLFLDFEKRVEVHFISHDDAFPFSNLYATPKTLGIDRMVLAAGAVLQYPKANRLVIDAGTCVTYDYINADDEYLGGAISPGLLLRYKALNNYTSKLPLLELDSPKAMIGDSTSESIHSGVVNGLVYEIKGFIDEYRQIDANFIIILTGGDAVFLAKRLKNTIFANSNFLLESLNQTFQYKIKND</sequence>
<evidence type="ECO:0000256" key="5">
    <source>
        <dbReference type="ARBA" id="ARBA00011738"/>
    </source>
</evidence>
<evidence type="ECO:0000256" key="10">
    <source>
        <dbReference type="ARBA" id="ARBA00022777"/>
    </source>
</evidence>
<keyword evidence="10 16" id="KW-0418">Kinase</keyword>
<comment type="pathway">
    <text evidence="4 16">Cofactor biosynthesis; coenzyme A biosynthesis; CoA from (R)-pantothenate: step 1/5.</text>
</comment>
<dbReference type="HAMAP" id="MF_01274">
    <property type="entry name" value="Pantothen_kinase_3"/>
    <property type="match status" value="1"/>
</dbReference>
<dbReference type="AlphaFoldDB" id="A0A2S1LBU3"/>
<reference evidence="17 18" key="1">
    <citation type="submission" date="2017-04" db="EMBL/GenBank/DDBJ databases">
        <title>Compelte genome sequence of WV33.</title>
        <authorList>
            <person name="Lee P.C."/>
        </authorList>
    </citation>
    <scope>NUCLEOTIDE SEQUENCE [LARGE SCALE GENOMIC DNA]</scope>
    <source>
        <strain evidence="17 18">WV33</strain>
    </source>
</reference>
<evidence type="ECO:0000256" key="13">
    <source>
        <dbReference type="ARBA" id="ARBA00022993"/>
    </source>
</evidence>